<dbReference type="InterPro" id="IPR053187">
    <property type="entry name" value="Notoamide_regulator"/>
</dbReference>
<dbReference type="EMBL" id="CP075866">
    <property type="protein sequence ID" value="QYS99619.1"/>
    <property type="molecule type" value="Genomic_DNA"/>
</dbReference>
<dbReference type="GO" id="GO:0006351">
    <property type="term" value="P:DNA-templated transcription"/>
    <property type="evidence" value="ECO:0007669"/>
    <property type="project" value="InterPro"/>
</dbReference>
<evidence type="ECO:0000256" key="2">
    <source>
        <dbReference type="ARBA" id="ARBA00023242"/>
    </source>
</evidence>
<dbReference type="InterPro" id="IPR007219">
    <property type="entry name" value="XnlR_reg_dom"/>
</dbReference>
<dbReference type="CDD" id="cd00067">
    <property type="entry name" value="GAL4"/>
    <property type="match status" value="1"/>
</dbReference>
<dbReference type="AlphaFoldDB" id="A0A8G0LGS7"/>
<dbReference type="SMART" id="SM00066">
    <property type="entry name" value="GAL4"/>
    <property type="match status" value="1"/>
</dbReference>
<feature type="region of interest" description="Disordered" evidence="3">
    <location>
        <begin position="1"/>
        <end position="23"/>
    </location>
</feature>
<dbReference type="SUPFAM" id="SSF57701">
    <property type="entry name" value="Zn2/Cys6 DNA-binding domain"/>
    <property type="match status" value="1"/>
</dbReference>
<evidence type="ECO:0000256" key="3">
    <source>
        <dbReference type="SAM" id="MobiDB-lite"/>
    </source>
</evidence>
<dbReference type="Proteomes" id="UP000826661">
    <property type="component" value="Chromosome III"/>
</dbReference>
<dbReference type="InterPro" id="IPR001138">
    <property type="entry name" value="Zn2Cys6_DnaBD"/>
</dbReference>
<dbReference type="Pfam" id="PF00172">
    <property type="entry name" value="Zn_clus"/>
    <property type="match status" value="1"/>
</dbReference>
<dbReference type="GO" id="GO:0008270">
    <property type="term" value="F:zinc ion binding"/>
    <property type="evidence" value="ECO:0007669"/>
    <property type="project" value="InterPro"/>
</dbReference>
<dbReference type="CDD" id="cd12148">
    <property type="entry name" value="fungal_TF_MHR"/>
    <property type="match status" value="1"/>
</dbReference>
<dbReference type="PANTHER" id="PTHR47256:SF3">
    <property type="entry name" value="ZN(II)2CYS6 TRANSCRIPTION FACTOR (EUROFUNG)"/>
    <property type="match status" value="1"/>
</dbReference>
<sequence length="671" mass="75435">MRKLLPKSPRQNTGPEPPSKLKRTQVQTACEACRKRKIKCDNRRPECSQCVLSGKECYFPASRNRVGQEELAHKLQEVSQTESSLRMILNLLREGSETQSTQLLRNIQAASSINDFVESFSDASLLLNHALLPSTSSSLPAENLQIHSPSSVASRLPKTQEPFAVADDIVANFPHGILPLSQWTSLSVDDRYLTHLLNLFATWDNTLSNIVFRSTFLKDLQSGPAEPRKFCSSFLIHSIIAVSHLYISQGASLPHTKELRSNGRIFADEALRILSNERQHLSITLVQGLALLWTYEVNYGNKVQAVALLDEFYYVHSNLGLSDIEIPGTDGAQAPQDPRLAAEWQVISSIVWAIFCLEAKLSLSLSRAMRIKRPQILKSFESAYLSIFASHDVPENIWSPYPEDCWPRQSLFREVFTLECQLAELIQEASWFFAPTEHKSPVQSYDETKAIYEKLLRWGACTSRGFLTNNGLLPPLLFLNVTYEMALLKLLSCLCRFHIQDRIHESAESTQASYGASVISNLWVYRAVYGIRHEYWLMQACQAAVIPVVVRLSADPSMSKPVMMACQLLYSIGEFLPVANESLWSIKDLAHRHAVSLPKDCKTLYSRLAVRTGRITLRDVVIPNLGSGDDNLATEASRSLYKDVTFTVHIEDICDVTEKGREGRGGLNDQF</sequence>
<protein>
    <submittedName>
        <fullName evidence="5">Zn(2)-C6 fungal-type domain-containing protein</fullName>
    </submittedName>
</protein>
<dbReference type="GO" id="GO:0000981">
    <property type="term" value="F:DNA-binding transcription factor activity, RNA polymerase II-specific"/>
    <property type="evidence" value="ECO:0007669"/>
    <property type="project" value="InterPro"/>
</dbReference>
<feature type="domain" description="Zn(2)-C6 fungal-type" evidence="4">
    <location>
        <begin position="29"/>
        <end position="59"/>
    </location>
</feature>
<dbReference type="PANTHER" id="PTHR47256">
    <property type="entry name" value="ZN(II)2CYS6 TRANSCRIPTION FACTOR (EUROFUNG)-RELATED"/>
    <property type="match status" value="1"/>
</dbReference>
<evidence type="ECO:0000313" key="6">
    <source>
        <dbReference type="Proteomes" id="UP000826661"/>
    </source>
</evidence>
<reference evidence="5 6" key="1">
    <citation type="journal article" date="2021" name="BMC Genomics">
        <title>Telomere-to-telomere genome assembly of asparaginase-producing Trichoderma simmonsii.</title>
        <authorList>
            <person name="Chung D."/>
            <person name="Kwon Y.M."/>
            <person name="Yang Y."/>
        </authorList>
    </citation>
    <scope>NUCLEOTIDE SEQUENCE [LARGE SCALE GENOMIC DNA]</scope>
    <source>
        <strain evidence="5 6">GH-Sj1</strain>
    </source>
</reference>
<dbReference type="Gene3D" id="4.10.240.10">
    <property type="entry name" value="Zn(2)-C6 fungal-type DNA-binding domain"/>
    <property type="match status" value="1"/>
</dbReference>
<dbReference type="PROSITE" id="PS50048">
    <property type="entry name" value="ZN2_CY6_FUNGAL_2"/>
    <property type="match status" value="1"/>
</dbReference>
<name>A0A8G0LGS7_9HYPO</name>
<evidence type="ECO:0000313" key="5">
    <source>
        <dbReference type="EMBL" id="QYS99619.1"/>
    </source>
</evidence>
<dbReference type="PROSITE" id="PS00463">
    <property type="entry name" value="ZN2_CY6_FUNGAL_1"/>
    <property type="match status" value="1"/>
</dbReference>
<evidence type="ECO:0000259" key="4">
    <source>
        <dbReference type="PROSITE" id="PS50048"/>
    </source>
</evidence>
<keyword evidence="6" id="KW-1185">Reference proteome</keyword>
<accession>A0A8G0LGS7</accession>
<organism evidence="5 6">
    <name type="scientific">Trichoderma simmonsii</name>
    <dbReference type="NCBI Taxonomy" id="1491479"/>
    <lineage>
        <taxon>Eukaryota</taxon>
        <taxon>Fungi</taxon>
        <taxon>Dikarya</taxon>
        <taxon>Ascomycota</taxon>
        <taxon>Pezizomycotina</taxon>
        <taxon>Sordariomycetes</taxon>
        <taxon>Hypocreomycetidae</taxon>
        <taxon>Hypocreales</taxon>
        <taxon>Hypocreaceae</taxon>
        <taxon>Trichoderma</taxon>
    </lineage>
</organism>
<proteinExistence type="predicted"/>
<dbReference type="InterPro" id="IPR036864">
    <property type="entry name" value="Zn2-C6_fun-type_DNA-bd_sf"/>
</dbReference>
<dbReference type="Pfam" id="PF04082">
    <property type="entry name" value="Fungal_trans"/>
    <property type="match status" value="1"/>
</dbReference>
<dbReference type="GO" id="GO:0003677">
    <property type="term" value="F:DNA binding"/>
    <property type="evidence" value="ECO:0007669"/>
    <property type="project" value="InterPro"/>
</dbReference>
<gene>
    <name evidence="5" type="ORF">H0G86_006739</name>
</gene>
<keyword evidence="1" id="KW-0479">Metal-binding</keyword>
<evidence type="ECO:0000256" key="1">
    <source>
        <dbReference type="ARBA" id="ARBA00022723"/>
    </source>
</evidence>
<keyword evidence="2" id="KW-0539">Nucleus</keyword>